<evidence type="ECO:0000313" key="1">
    <source>
        <dbReference type="EMBL" id="RLM70359.1"/>
    </source>
</evidence>
<name>A0A3L6Q616_PANMI</name>
<proteinExistence type="predicted"/>
<accession>A0A3L6Q616</accession>
<evidence type="ECO:0000313" key="2">
    <source>
        <dbReference type="Proteomes" id="UP000275267"/>
    </source>
</evidence>
<dbReference type="Proteomes" id="UP000275267">
    <property type="component" value="Unassembled WGS sequence"/>
</dbReference>
<protein>
    <submittedName>
        <fullName evidence="1">Transposon protein, putative, CACTA, En/Spm sub-class</fullName>
    </submittedName>
</protein>
<sequence>MDPRCREIDDNQLLVDMIASGDAHHHVEEEVADDASNTDIYRDEDMTPSDRIIGYKKKEMVWHELKQQFTLPAGSEELVKQFTLKKMAEQFQTFKKNFTNVYIKQGKMSNFTGELEKLRDHWDDFVKYKCSDLGI</sequence>
<gene>
    <name evidence="1" type="ORF">C2845_PM17G08880</name>
</gene>
<dbReference type="AlphaFoldDB" id="A0A3L6Q616"/>
<organism evidence="1 2">
    <name type="scientific">Panicum miliaceum</name>
    <name type="common">Proso millet</name>
    <name type="synonym">Broomcorn millet</name>
    <dbReference type="NCBI Taxonomy" id="4540"/>
    <lineage>
        <taxon>Eukaryota</taxon>
        <taxon>Viridiplantae</taxon>
        <taxon>Streptophyta</taxon>
        <taxon>Embryophyta</taxon>
        <taxon>Tracheophyta</taxon>
        <taxon>Spermatophyta</taxon>
        <taxon>Magnoliopsida</taxon>
        <taxon>Liliopsida</taxon>
        <taxon>Poales</taxon>
        <taxon>Poaceae</taxon>
        <taxon>PACMAD clade</taxon>
        <taxon>Panicoideae</taxon>
        <taxon>Panicodae</taxon>
        <taxon>Paniceae</taxon>
        <taxon>Panicinae</taxon>
        <taxon>Panicum</taxon>
        <taxon>Panicum sect. Panicum</taxon>
    </lineage>
</organism>
<comment type="caution">
    <text evidence="1">The sequence shown here is derived from an EMBL/GenBank/DDBJ whole genome shotgun (WGS) entry which is preliminary data.</text>
</comment>
<dbReference type="EMBL" id="PQIB02000014">
    <property type="protein sequence ID" value="RLM70359.1"/>
    <property type="molecule type" value="Genomic_DNA"/>
</dbReference>
<reference evidence="2" key="1">
    <citation type="journal article" date="2019" name="Nat. Commun.">
        <title>The genome of broomcorn millet.</title>
        <authorList>
            <person name="Zou C."/>
            <person name="Miki D."/>
            <person name="Li D."/>
            <person name="Tang Q."/>
            <person name="Xiao L."/>
            <person name="Rajput S."/>
            <person name="Deng P."/>
            <person name="Jia W."/>
            <person name="Huang R."/>
            <person name="Zhang M."/>
            <person name="Sun Y."/>
            <person name="Hu J."/>
            <person name="Fu X."/>
            <person name="Schnable P.S."/>
            <person name="Li F."/>
            <person name="Zhang H."/>
            <person name="Feng B."/>
            <person name="Zhu X."/>
            <person name="Liu R."/>
            <person name="Schnable J.C."/>
            <person name="Zhu J.-K."/>
            <person name="Zhang H."/>
        </authorList>
    </citation>
    <scope>NUCLEOTIDE SEQUENCE [LARGE SCALE GENOMIC DNA]</scope>
</reference>
<keyword evidence="2" id="KW-1185">Reference proteome</keyword>